<dbReference type="InterPro" id="IPR050951">
    <property type="entry name" value="Retrovirus_Pol_polyprotein"/>
</dbReference>
<feature type="domain" description="Integrase zinc-binding" evidence="2">
    <location>
        <begin position="63"/>
        <end position="115"/>
    </location>
</feature>
<evidence type="ECO:0000259" key="2">
    <source>
        <dbReference type="Pfam" id="PF17921"/>
    </source>
</evidence>
<dbReference type="Proteomes" id="UP000036403">
    <property type="component" value="Unassembled WGS sequence"/>
</dbReference>
<evidence type="ECO:0000313" key="4">
    <source>
        <dbReference type="Proteomes" id="UP000036403"/>
    </source>
</evidence>
<accession>A0A0J7K2P2</accession>
<evidence type="ECO:0000313" key="3">
    <source>
        <dbReference type="EMBL" id="KMQ84562.1"/>
    </source>
</evidence>
<evidence type="ECO:0000256" key="1">
    <source>
        <dbReference type="ARBA" id="ARBA00012493"/>
    </source>
</evidence>
<sequence>MHQIKQLSVRAEHIAYEIRKDSHLSKIIQILETGQCLARFGYKAPETNYTLSRNCLLLEHRVIPPSLRPAILADLHAAHIGIVKMKGLARSFVFWPGIDADIEGIARACTECGKHAHAPPKYREHH</sequence>
<dbReference type="EC" id="2.7.7.49" evidence="1"/>
<dbReference type="GO" id="GO:0003964">
    <property type="term" value="F:RNA-directed DNA polymerase activity"/>
    <property type="evidence" value="ECO:0007669"/>
    <property type="project" value="UniProtKB-EC"/>
</dbReference>
<name>A0A0J7K2P2_LASNI</name>
<dbReference type="STRING" id="67767.A0A0J7K2P2"/>
<dbReference type="PANTHER" id="PTHR37984:SF5">
    <property type="entry name" value="PROTEIN NYNRIN-LIKE"/>
    <property type="match status" value="1"/>
</dbReference>
<comment type="caution">
    <text evidence="3">The sequence shown here is derived from an EMBL/GenBank/DDBJ whole genome shotgun (WGS) entry which is preliminary data.</text>
</comment>
<dbReference type="PANTHER" id="PTHR37984">
    <property type="entry name" value="PROTEIN CBG26694"/>
    <property type="match status" value="1"/>
</dbReference>
<dbReference type="EMBL" id="LBMM01016090">
    <property type="protein sequence ID" value="KMQ84562.1"/>
    <property type="molecule type" value="Genomic_DNA"/>
</dbReference>
<gene>
    <name evidence="3" type="ORF">RF55_17550</name>
</gene>
<organism evidence="3 4">
    <name type="scientific">Lasius niger</name>
    <name type="common">Black garden ant</name>
    <dbReference type="NCBI Taxonomy" id="67767"/>
    <lineage>
        <taxon>Eukaryota</taxon>
        <taxon>Metazoa</taxon>
        <taxon>Ecdysozoa</taxon>
        <taxon>Arthropoda</taxon>
        <taxon>Hexapoda</taxon>
        <taxon>Insecta</taxon>
        <taxon>Pterygota</taxon>
        <taxon>Neoptera</taxon>
        <taxon>Endopterygota</taxon>
        <taxon>Hymenoptera</taxon>
        <taxon>Apocrita</taxon>
        <taxon>Aculeata</taxon>
        <taxon>Formicoidea</taxon>
        <taxon>Formicidae</taxon>
        <taxon>Formicinae</taxon>
        <taxon>Lasius</taxon>
        <taxon>Lasius</taxon>
    </lineage>
</organism>
<dbReference type="OrthoDB" id="7695119at2759"/>
<reference evidence="3 4" key="1">
    <citation type="submission" date="2015-04" db="EMBL/GenBank/DDBJ databases">
        <title>Lasius niger genome sequencing.</title>
        <authorList>
            <person name="Konorov E.A."/>
            <person name="Nikitin M.A."/>
            <person name="Kirill M.V."/>
            <person name="Chang P."/>
        </authorList>
    </citation>
    <scope>NUCLEOTIDE SEQUENCE [LARGE SCALE GENOMIC DNA]</scope>
    <source>
        <tissue evidence="3">Whole</tissue>
    </source>
</reference>
<keyword evidence="4" id="KW-1185">Reference proteome</keyword>
<dbReference type="Pfam" id="PF17921">
    <property type="entry name" value="Integrase_H2C2"/>
    <property type="match status" value="1"/>
</dbReference>
<dbReference type="AlphaFoldDB" id="A0A0J7K2P2"/>
<protein>
    <recommendedName>
        <fullName evidence="1">RNA-directed DNA polymerase</fullName>
        <ecNumber evidence="1">2.7.7.49</ecNumber>
    </recommendedName>
</protein>
<proteinExistence type="predicted"/>
<dbReference type="PaxDb" id="67767-A0A0J7K2P2"/>
<dbReference type="InterPro" id="IPR041588">
    <property type="entry name" value="Integrase_H2C2"/>
</dbReference>
<dbReference type="Gene3D" id="1.10.340.70">
    <property type="match status" value="1"/>
</dbReference>